<organism evidence="6 7">
    <name type="scientific">Perca flavescens</name>
    <name type="common">American yellow perch</name>
    <name type="synonym">Morone flavescens</name>
    <dbReference type="NCBI Taxonomy" id="8167"/>
    <lineage>
        <taxon>Eukaryota</taxon>
        <taxon>Metazoa</taxon>
        <taxon>Chordata</taxon>
        <taxon>Craniata</taxon>
        <taxon>Vertebrata</taxon>
        <taxon>Euteleostomi</taxon>
        <taxon>Actinopterygii</taxon>
        <taxon>Neopterygii</taxon>
        <taxon>Teleostei</taxon>
        <taxon>Neoteleostei</taxon>
        <taxon>Acanthomorphata</taxon>
        <taxon>Eupercaria</taxon>
        <taxon>Perciformes</taxon>
        <taxon>Percoidei</taxon>
        <taxon>Percidae</taxon>
        <taxon>Percinae</taxon>
        <taxon>Perca</taxon>
    </lineage>
</organism>
<dbReference type="InterPro" id="IPR013320">
    <property type="entry name" value="ConA-like_dom_sf"/>
</dbReference>
<dbReference type="InterPro" id="IPR001870">
    <property type="entry name" value="B30.2/SPRY"/>
</dbReference>
<evidence type="ECO:0000313" key="6">
    <source>
        <dbReference type="EMBL" id="TDH08990.1"/>
    </source>
</evidence>
<dbReference type="PROSITE" id="PS50188">
    <property type="entry name" value="B302_SPRY"/>
    <property type="match status" value="1"/>
</dbReference>
<proteinExistence type="predicted"/>
<keyword evidence="3" id="KW-0862">Zinc</keyword>
<keyword evidence="7" id="KW-1185">Reference proteome</keyword>
<protein>
    <recommendedName>
        <fullName evidence="5">B30.2/SPRY domain-containing protein</fullName>
    </recommendedName>
</protein>
<dbReference type="InterPro" id="IPR043136">
    <property type="entry name" value="B30.2/SPRY_sf"/>
</dbReference>
<dbReference type="PANTHER" id="PTHR25465:SF30">
    <property type="entry name" value="FINTRIM FAMILY, MEMBER 82"/>
    <property type="match status" value="1"/>
</dbReference>
<dbReference type="PRINTS" id="PR01407">
    <property type="entry name" value="BUTYPHLNCDUF"/>
</dbReference>
<dbReference type="GO" id="GO:0005737">
    <property type="term" value="C:cytoplasm"/>
    <property type="evidence" value="ECO:0007669"/>
    <property type="project" value="UniProtKB-ARBA"/>
</dbReference>
<keyword evidence="2" id="KW-0863">Zinc-finger</keyword>
<dbReference type="AlphaFoldDB" id="A0A484D2C9"/>
<feature type="region of interest" description="Disordered" evidence="4">
    <location>
        <begin position="67"/>
        <end position="86"/>
    </location>
</feature>
<feature type="region of interest" description="Disordered" evidence="4">
    <location>
        <begin position="1"/>
        <end position="49"/>
    </location>
</feature>
<evidence type="ECO:0000313" key="7">
    <source>
        <dbReference type="Proteomes" id="UP000295070"/>
    </source>
</evidence>
<dbReference type="GO" id="GO:0008270">
    <property type="term" value="F:zinc ion binding"/>
    <property type="evidence" value="ECO:0007669"/>
    <property type="project" value="UniProtKB-KW"/>
</dbReference>
<dbReference type="PANTHER" id="PTHR25465">
    <property type="entry name" value="B-BOX DOMAIN CONTAINING"/>
    <property type="match status" value="1"/>
</dbReference>
<evidence type="ECO:0000256" key="4">
    <source>
        <dbReference type="SAM" id="MobiDB-lite"/>
    </source>
</evidence>
<gene>
    <name evidence="6" type="ORF">EPR50_G00103660</name>
</gene>
<evidence type="ECO:0000256" key="1">
    <source>
        <dbReference type="ARBA" id="ARBA00022723"/>
    </source>
</evidence>
<accession>A0A484D2C9</accession>
<dbReference type="Pfam" id="PF13765">
    <property type="entry name" value="PRY"/>
    <property type="match status" value="1"/>
</dbReference>
<comment type="caution">
    <text evidence="6">The sequence shown here is derived from an EMBL/GenBank/DDBJ whole genome shotgun (WGS) entry which is preliminary data.</text>
</comment>
<dbReference type="InterPro" id="IPR051051">
    <property type="entry name" value="E3_ubiq-ligase_TRIM/RNF"/>
</dbReference>
<dbReference type="EMBL" id="SCKG01000009">
    <property type="protein sequence ID" value="TDH08990.1"/>
    <property type="molecule type" value="Genomic_DNA"/>
</dbReference>
<sequence>MSLVEEPAQNDVPKVPEIRLQDNEVSNECDPKDQKDENTEKRPVSPLSFLREDLRQFKEDLLKMFRDKDADQSDQAASSHDLVKGDSSRFEVVVARAFQSTDPKSSQSAEKPINRLSFLNFSNVFRLGNISEQNEETVDAEKLKNNLEDGMKEVEVAETTSLSESHHGGEMIPTPRAAEQRCESEESSESGDDERMNKEEAEQEEEEKPSETLLLQPLSSEINLFRLRDSDQDDERRRPGGISWTVKNFACYLTFDPNTANSELRLSDSNRTVTRAWSAQWPPEHPDRFRRCPQVLCREGLLDSAYWEVELRGGADIGVAYNDICRDGDAAHCLLGHNERSWSLECSEGSYAACHANRRFRAAVVPAPEQFASRVGVHLDWSAGALSFYCVSPDAMVHLHTFRETFTEPLYPAFWVWAYDGAVSLSQVELGWERLLQ</sequence>
<reference evidence="6 7" key="1">
    <citation type="submission" date="2019-01" db="EMBL/GenBank/DDBJ databases">
        <title>A chromosome-scale genome assembly of the yellow perch, Perca flavescens.</title>
        <authorList>
            <person name="Feron R."/>
            <person name="Morvezen R."/>
            <person name="Bestin A."/>
            <person name="Haffray P."/>
            <person name="Klopp C."/>
            <person name="Zahm M."/>
            <person name="Cabau C."/>
            <person name="Roques C."/>
            <person name="Donnadieu C."/>
            <person name="Bouchez O."/>
            <person name="Christie M."/>
            <person name="Larson W."/>
            <person name="Guiguen Y."/>
        </authorList>
    </citation>
    <scope>NUCLEOTIDE SEQUENCE [LARGE SCALE GENOMIC DNA]</scope>
    <source>
        <strain evidence="6">YP-PL-M2</strain>
        <tissue evidence="6">Blood</tissue>
    </source>
</reference>
<dbReference type="SUPFAM" id="SSF49899">
    <property type="entry name" value="Concanavalin A-like lectins/glucanases"/>
    <property type="match status" value="1"/>
</dbReference>
<feature type="region of interest" description="Disordered" evidence="4">
    <location>
        <begin position="157"/>
        <end position="215"/>
    </location>
</feature>
<dbReference type="Gene3D" id="2.60.120.920">
    <property type="match status" value="1"/>
</dbReference>
<dbReference type="InterPro" id="IPR006574">
    <property type="entry name" value="PRY"/>
</dbReference>
<dbReference type="InterPro" id="IPR003879">
    <property type="entry name" value="Butyrophylin_SPRY"/>
</dbReference>
<evidence type="ECO:0000256" key="3">
    <source>
        <dbReference type="ARBA" id="ARBA00022833"/>
    </source>
</evidence>
<feature type="domain" description="B30.2/SPRY" evidence="5">
    <location>
        <begin position="233"/>
        <end position="432"/>
    </location>
</feature>
<dbReference type="Pfam" id="PF00622">
    <property type="entry name" value="SPRY"/>
    <property type="match status" value="1"/>
</dbReference>
<dbReference type="InterPro" id="IPR003877">
    <property type="entry name" value="SPRY_dom"/>
</dbReference>
<dbReference type="Proteomes" id="UP000295070">
    <property type="component" value="Chromosome 9"/>
</dbReference>
<dbReference type="CDD" id="cd16040">
    <property type="entry name" value="SPRY_PRY_SNTX"/>
    <property type="match status" value="1"/>
</dbReference>
<dbReference type="STRING" id="8167.A0A484D2C9"/>
<dbReference type="SMART" id="SM00589">
    <property type="entry name" value="PRY"/>
    <property type="match status" value="1"/>
</dbReference>
<evidence type="ECO:0000259" key="5">
    <source>
        <dbReference type="PROSITE" id="PS50188"/>
    </source>
</evidence>
<keyword evidence="1" id="KW-0479">Metal-binding</keyword>
<dbReference type="SMART" id="SM00449">
    <property type="entry name" value="SPRY"/>
    <property type="match status" value="1"/>
</dbReference>
<feature type="compositionally biased region" description="Basic and acidic residues" evidence="4">
    <location>
        <begin position="29"/>
        <end position="43"/>
    </location>
</feature>
<name>A0A484D2C9_PERFV</name>
<evidence type="ECO:0000256" key="2">
    <source>
        <dbReference type="ARBA" id="ARBA00022771"/>
    </source>
</evidence>